<evidence type="ECO:0000259" key="1">
    <source>
        <dbReference type="Pfam" id="PF20183"/>
    </source>
</evidence>
<gene>
    <name evidence="2" type="ORF">PG994_007101</name>
</gene>
<name>A0ABR1UZY7_9PEZI</name>
<dbReference type="InterPro" id="IPR046676">
    <property type="entry name" value="DUF6546"/>
</dbReference>
<organism evidence="2 3">
    <name type="scientific">Apiospora phragmitis</name>
    <dbReference type="NCBI Taxonomy" id="2905665"/>
    <lineage>
        <taxon>Eukaryota</taxon>
        <taxon>Fungi</taxon>
        <taxon>Dikarya</taxon>
        <taxon>Ascomycota</taxon>
        <taxon>Pezizomycotina</taxon>
        <taxon>Sordariomycetes</taxon>
        <taxon>Xylariomycetidae</taxon>
        <taxon>Amphisphaeriales</taxon>
        <taxon>Apiosporaceae</taxon>
        <taxon>Apiospora</taxon>
    </lineage>
</organism>
<evidence type="ECO:0000313" key="3">
    <source>
        <dbReference type="Proteomes" id="UP001480595"/>
    </source>
</evidence>
<feature type="domain" description="DUF6546" evidence="1">
    <location>
        <begin position="6"/>
        <end position="181"/>
    </location>
</feature>
<comment type="caution">
    <text evidence="2">The sequence shown here is derived from an EMBL/GenBank/DDBJ whole genome shotgun (WGS) entry which is preliminary data.</text>
</comment>
<dbReference type="Proteomes" id="UP001480595">
    <property type="component" value="Unassembled WGS sequence"/>
</dbReference>
<dbReference type="Pfam" id="PF20183">
    <property type="entry name" value="DUF6546"/>
    <property type="match status" value="1"/>
</dbReference>
<proteinExistence type="predicted"/>
<dbReference type="RefSeq" id="XP_066715452.1">
    <property type="nucleotide sequence ID" value="XM_066858510.1"/>
</dbReference>
<evidence type="ECO:0000313" key="2">
    <source>
        <dbReference type="EMBL" id="KAK8064463.1"/>
    </source>
</evidence>
<sequence>MERLHRELMPQHLASRSVGMEELGVCNLIDGRHFFSAFDGVDPLPLWPDLCILTLTARLLPGDQESRDDDDDDPELRLQNLLQRVAEFACRMPKLQTLELYDATGDGAALFQYSVVDDTPSARWISTWEVEIGVDVKRAWESVPSPDGLCRTRFLPEKVVGDYKGATDFIATHLLTRGKIIEPETMRDQARLEESESDNAS</sequence>
<keyword evidence="3" id="KW-1185">Reference proteome</keyword>
<protein>
    <submittedName>
        <fullName evidence="2">F-box-like domain-containing protein</fullName>
    </submittedName>
</protein>
<dbReference type="GeneID" id="92091573"/>
<accession>A0ABR1UZY7</accession>
<reference evidence="2 3" key="1">
    <citation type="submission" date="2023-01" db="EMBL/GenBank/DDBJ databases">
        <title>Analysis of 21 Apiospora genomes using comparative genomics revels a genus with tremendous synthesis potential of carbohydrate active enzymes and secondary metabolites.</title>
        <authorList>
            <person name="Sorensen T."/>
        </authorList>
    </citation>
    <scope>NUCLEOTIDE SEQUENCE [LARGE SCALE GENOMIC DNA]</scope>
    <source>
        <strain evidence="2 3">CBS 135458</strain>
    </source>
</reference>
<dbReference type="EMBL" id="JAQQWL010000007">
    <property type="protein sequence ID" value="KAK8064463.1"/>
    <property type="molecule type" value="Genomic_DNA"/>
</dbReference>